<dbReference type="InterPro" id="IPR001870">
    <property type="entry name" value="B30.2/SPRY"/>
</dbReference>
<name>A0A3Q3WUV3_MOLML</name>
<dbReference type="Proteomes" id="UP000261620">
    <property type="component" value="Unplaced"/>
</dbReference>
<dbReference type="Pfam" id="PF00622">
    <property type="entry name" value="SPRY"/>
    <property type="match status" value="1"/>
</dbReference>
<dbReference type="PANTHER" id="PTHR25465">
    <property type="entry name" value="B-BOX DOMAIN CONTAINING"/>
    <property type="match status" value="1"/>
</dbReference>
<dbReference type="PRINTS" id="PR01407">
    <property type="entry name" value="BUTYPHLNCDUF"/>
</dbReference>
<dbReference type="GO" id="GO:0008270">
    <property type="term" value="F:zinc ion binding"/>
    <property type="evidence" value="ECO:0007669"/>
    <property type="project" value="UniProtKB-KW"/>
</dbReference>
<dbReference type="SMART" id="SM00589">
    <property type="entry name" value="PRY"/>
    <property type="match status" value="1"/>
</dbReference>
<reference evidence="6" key="2">
    <citation type="submission" date="2025-09" db="UniProtKB">
        <authorList>
            <consortium name="Ensembl"/>
        </authorList>
    </citation>
    <scope>IDENTIFICATION</scope>
</reference>
<evidence type="ECO:0000313" key="6">
    <source>
        <dbReference type="Ensembl" id="ENSMMOP00000016227.1"/>
    </source>
</evidence>
<dbReference type="STRING" id="94237.ENSMMOP00000016227"/>
<evidence type="ECO:0000259" key="5">
    <source>
        <dbReference type="PROSITE" id="PS50188"/>
    </source>
</evidence>
<dbReference type="PROSITE" id="PS50188">
    <property type="entry name" value="B302_SPRY"/>
    <property type="match status" value="1"/>
</dbReference>
<dbReference type="InterPro" id="IPR003879">
    <property type="entry name" value="Butyrophylin_SPRY"/>
</dbReference>
<dbReference type="OMA" id="RADFMKH"/>
<feature type="region of interest" description="Disordered" evidence="4">
    <location>
        <begin position="1"/>
        <end position="25"/>
    </location>
</feature>
<dbReference type="AlphaFoldDB" id="A0A3Q3WUV3"/>
<reference evidence="6" key="1">
    <citation type="submission" date="2025-08" db="UniProtKB">
        <authorList>
            <consortium name="Ensembl"/>
        </authorList>
    </citation>
    <scope>IDENTIFICATION</scope>
</reference>
<evidence type="ECO:0000256" key="4">
    <source>
        <dbReference type="SAM" id="MobiDB-lite"/>
    </source>
</evidence>
<evidence type="ECO:0000313" key="7">
    <source>
        <dbReference type="Proteomes" id="UP000261620"/>
    </source>
</evidence>
<keyword evidence="1" id="KW-0479">Metal-binding</keyword>
<evidence type="ECO:0000256" key="1">
    <source>
        <dbReference type="ARBA" id="ARBA00022723"/>
    </source>
</evidence>
<dbReference type="Gene3D" id="2.60.120.920">
    <property type="match status" value="1"/>
</dbReference>
<dbReference type="PANTHER" id="PTHR25465:SF80">
    <property type="entry name" value="TRIPARTITE MOTIF-CONTAINING PROTEIN 16-LIKE"/>
    <property type="match status" value="1"/>
</dbReference>
<dbReference type="Ensembl" id="ENSMMOT00000016497.1">
    <property type="protein sequence ID" value="ENSMMOP00000016227.1"/>
    <property type="gene ID" value="ENSMMOG00000012386.1"/>
</dbReference>
<evidence type="ECO:0000256" key="3">
    <source>
        <dbReference type="ARBA" id="ARBA00022833"/>
    </source>
</evidence>
<feature type="domain" description="B30.2/SPRY" evidence="5">
    <location>
        <begin position="43"/>
        <end position="232"/>
    </location>
</feature>
<keyword evidence="7" id="KW-1185">Reference proteome</keyword>
<dbReference type="InterPro" id="IPR003877">
    <property type="entry name" value="SPRY_dom"/>
</dbReference>
<dbReference type="GO" id="GO:0005737">
    <property type="term" value="C:cytoplasm"/>
    <property type="evidence" value="ECO:0007669"/>
    <property type="project" value="UniProtKB-ARBA"/>
</dbReference>
<dbReference type="SUPFAM" id="SSF49899">
    <property type="entry name" value="Concanavalin A-like lectins/glucanases"/>
    <property type="match status" value="1"/>
</dbReference>
<keyword evidence="2" id="KW-0863">Zinc-finger</keyword>
<evidence type="ECO:0000256" key="2">
    <source>
        <dbReference type="ARBA" id="ARBA00022771"/>
    </source>
</evidence>
<dbReference type="InterPro" id="IPR006574">
    <property type="entry name" value="PRY"/>
</dbReference>
<sequence>MSLPGRKSSTAEEGKEHQTAARCHSARSSSHALCVPPVTLPPYETNVPEPTTRPDFMKYWVPISLDERTAQKLLWISQGGAKVARTSDAVCPYPNRPERYEHSPQVLCKESLLGHRGYWEVDYDGWVVIGLVCESAPRKGRDGPCGLGENNGSCYQVWHNGENADIQMPLSSTMGVYVDQPAGIVKFLAVLGEGAEREVRLIHKFKVNIQDKVYPGFWVGTNSLCLLRKKQQ</sequence>
<keyword evidence="3" id="KW-0862">Zinc</keyword>
<protein>
    <recommendedName>
        <fullName evidence="5">B30.2/SPRY domain-containing protein</fullName>
    </recommendedName>
</protein>
<dbReference type="InterPro" id="IPR043136">
    <property type="entry name" value="B30.2/SPRY_sf"/>
</dbReference>
<dbReference type="InterPro" id="IPR013320">
    <property type="entry name" value="ConA-like_dom_sf"/>
</dbReference>
<dbReference type="Pfam" id="PF13765">
    <property type="entry name" value="PRY"/>
    <property type="match status" value="1"/>
</dbReference>
<organism evidence="6 7">
    <name type="scientific">Mola mola</name>
    <name type="common">Ocean sunfish</name>
    <name type="synonym">Tetraodon mola</name>
    <dbReference type="NCBI Taxonomy" id="94237"/>
    <lineage>
        <taxon>Eukaryota</taxon>
        <taxon>Metazoa</taxon>
        <taxon>Chordata</taxon>
        <taxon>Craniata</taxon>
        <taxon>Vertebrata</taxon>
        <taxon>Euteleostomi</taxon>
        <taxon>Actinopterygii</taxon>
        <taxon>Neopterygii</taxon>
        <taxon>Teleostei</taxon>
        <taxon>Neoteleostei</taxon>
        <taxon>Acanthomorphata</taxon>
        <taxon>Eupercaria</taxon>
        <taxon>Tetraodontiformes</taxon>
        <taxon>Molidae</taxon>
        <taxon>Mola</taxon>
    </lineage>
</organism>
<accession>A0A3Q3WUV3</accession>
<feature type="compositionally biased region" description="Basic and acidic residues" evidence="4">
    <location>
        <begin position="9"/>
        <end position="19"/>
    </location>
</feature>
<dbReference type="InterPro" id="IPR051051">
    <property type="entry name" value="E3_ubiq-ligase_TRIM/RNF"/>
</dbReference>
<proteinExistence type="predicted"/>